<dbReference type="PROSITE" id="PS00211">
    <property type="entry name" value="ABC_TRANSPORTER_1"/>
    <property type="match status" value="1"/>
</dbReference>
<keyword evidence="5" id="KW-0378">Hydrolase</keyword>
<keyword evidence="1" id="KW-0813">Transport</keyword>
<dbReference type="GO" id="GO:0140359">
    <property type="term" value="F:ABC-type transporter activity"/>
    <property type="evidence" value="ECO:0007669"/>
    <property type="project" value="InterPro"/>
</dbReference>
<evidence type="ECO:0000259" key="4">
    <source>
        <dbReference type="PROSITE" id="PS50893"/>
    </source>
</evidence>
<dbReference type="InterPro" id="IPR027417">
    <property type="entry name" value="P-loop_NTPase"/>
</dbReference>
<keyword evidence="6" id="KW-1185">Reference proteome</keyword>
<evidence type="ECO:0000313" key="6">
    <source>
        <dbReference type="Proteomes" id="UP000001660"/>
    </source>
</evidence>
<dbReference type="OrthoDB" id="9790614at2"/>
<dbReference type="InterPro" id="IPR013611">
    <property type="entry name" value="Transp-assoc_OB_typ2"/>
</dbReference>
<keyword evidence="5" id="KW-0762">Sugar transport</keyword>
<accession>D8PIK0</accession>
<organism evidence="5 6">
    <name type="scientific">Nitrospira defluvii</name>
    <dbReference type="NCBI Taxonomy" id="330214"/>
    <lineage>
        <taxon>Bacteria</taxon>
        <taxon>Pseudomonadati</taxon>
        <taxon>Nitrospirota</taxon>
        <taxon>Nitrospiria</taxon>
        <taxon>Nitrospirales</taxon>
        <taxon>Nitrospiraceae</taxon>
        <taxon>Nitrospira</taxon>
    </lineage>
</organism>
<dbReference type="Gene3D" id="2.40.50.140">
    <property type="entry name" value="Nucleic acid-binding proteins"/>
    <property type="match status" value="1"/>
</dbReference>
<dbReference type="eggNOG" id="COG3842">
    <property type="taxonomic scope" value="Bacteria"/>
</dbReference>
<dbReference type="FunFam" id="3.40.50.300:FF:000042">
    <property type="entry name" value="Maltose/maltodextrin ABC transporter, ATP-binding protein"/>
    <property type="match status" value="1"/>
</dbReference>
<dbReference type="HOGENOM" id="CLU_000604_1_1_0"/>
<dbReference type="SUPFAM" id="SSF52540">
    <property type="entry name" value="P-loop containing nucleoside triphosphate hydrolases"/>
    <property type="match status" value="1"/>
</dbReference>
<dbReference type="GO" id="GO:0055052">
    <property type="term" value="C:ATP-binding cassette (ABC) transporter complex, substrate-binding subunit-containing"/>
    <property type="evidence" value="ECO:0007669"/>
    <property type="project" value="TreeGrafter"/>
</dbReference>
<dbReference type="AlphaFoldDB" id="D8PIK0"/>
<dbReference type="Proteomes" id="UP000001660">
    <property type="component" value="Chromosome"/>
</dbReference>
<name>D8PIK0_9BACT</name>
<dbReference type="Gene3D" id="3.40.50.300">
    <property type="entry name" value="P-loop containing nucleotide triphosphate hydrolases"/>
    <property type="match status" value="1"/>
</dbReference>
<dbReference type="Gene3D" id="2.40.50.100">
    <property type="match status" value="1"/>
</dbReference>
<dbReference type="PANTHER" id="PTHR43875">
    <property type="entry name" value="MALTODEXTRIN IMPORT ATP-BINDING PROTEIN MSMX"/>
    <property type="match status" value="1"/>
</dbReference>
<dbReference type="CDD" id="cd03301">
    <property type="entry name" value="ABC_MalK_N"/>
    <property type="match status" value="1"/>
</dbReference>
<dbReference type="KEGG" id="nde:NIDE3401"/>
<dbReference type="GO" id="GO:0008643">
    <property type="term" value="P:carbohydrate transport"/>
    <property type="evidence" value="ECO:0007669"/>
    <property type="project" value="InterPro"/>
</dbReference>
<reference evidence="5 6" key="1">
    <citation type="journal article" date="2010" name="Proc. Natl. Acad. Sci. U.S.A.">
        <title>A Nitrospira metagenome illuminates the physiology and evolution of globally important nitrite-oxidizing bacteria.</title>
        <authorList>
            <person name="Lucker S."/>
            <person name="Wagner M."/>
            <person name="Maixner F."/>
            <person name="Pelletier E."/>
            <person name="Koch H."/>
            <person name="Vacherie B."/>
            <person name="Rattei T."/>
            <person name="Sinninghe Damste J."/>
            <person name="Spieck E."/>
            <person name="Le Paslier D."/>
            <person name="Daims H."/>
        </authorList>
    </citation>
    <scope>NUCLEOTIDE SEQUENCE [LARGE SCALE GENOMIC DNA]</scope>
</reference>
<dbReference type="GO" id="GO:0016887">
    <property type="term" value="F:ATP hydrolysis activity"/>
    <property type="evidence" value="ECO:0007669"/>
    <property type="project" value="InterPro"/>
</dbReference>
<dbReference type="GO" id="GO:0005524">
    <property type="term" value="F:ATP binding"/>
    <property type="evidence" value="ECO:0007669"/>
    <property type="project" value="UniProtKB-KW"/>
</dbReference>
<dbReference type="EMBL" id="FP929003">
    <property type="protein sequence ID" value="CBK43087.1"/>
    <property type="molecule type" value="Genomic_DNA"/>
</dbReference>
<dbReference type="InterPro" id="IPR003593">
    <property type="entry name" value="AAA+_ATPase"/>
</dbReference>
<dbReference type="PROSITE" id="PS50893">
    <property type="entry name" value="ABC_TRANSPORTER_2"/>
    <property type="match status" value="1"/>
</dbReference>
<evidence type="ECO:0000256" key="2">
    <source>
        <dbReference type="ARBA" id="ARBA00022741"/>
    </source>
</evidence>
<keyword evidence="3" id="KW-0067">ATP-binding</keyword>
<dbReference type="InterPro" id="IPR008995">
    <property type="entry name" value="Mo/tungstate-bd_C_term_dom"/>
</dbReference>
<dbReference type="NCBIfam" id="NF008653">
    <property type="entry name" value="PRK11650.1"/>
    <property type="match status" value="1"/>
</dbReference>
<dbReference type="InterPro" id="IPR003439">
    <property type="entry name" value="ABC_transporter-like_ATP-bd"/>
</dbReference>
<dbReference type="Pfam" id="PF00005">
    <property type="entry name" value="ABC_tran"/>
    <property type="match status" value="1"/>
</dbReference>
<evidence type="ECO:0000256" key="1">
    <source>
        <dbReference type="ARBA" id="ARBA00022448"/>
    </source>
</evidence>
<evidence type="ECO:0000313" key="5">
    <source>
        <dbReference type="EMBL" id="CBK43087.1"/>
    </source>
</evidence>
<feature type="domain" description="ABC transporter" evidence="4">
    <location>
        <begin position="4"/>
        <end position="234"/>
    </location>
</feature>
<dbReference type="InterPro" id="IPR017871">
    <property type="entry name" value="ABC_transporter-like_CS"/>
</dbReference>
<dbReference type="SMART" id="SM00382">
    <property type="entry name" value="AAA"/>
    <property type="match status" value="1"/>
</dbReference>
<dbReference type="STRING" id="330214.NIDE3401"/>
<dbReference type="InterPro" id="IPR015855">
    <property type="entry name" value="ABC_transpr_MalK-like"/>
</dbReference>
<proteinExistence type="predicted"/>
<dbReference type="InterPro" id="IPR047641">
    <property type="entry name" value="ABC_transpr_MalK/UgpC-like"/>
</dbReference>
<gene>
    <name evidence="5" type="ORF">NIDE3401</name>
</gene>
<keyword evidence="2" id="KW-0547">Nucleotide-binding</keyword>
<dbReference type="PANTHER" id="PTHR43875:SF1">
    <property type="entry name" value="OSMOPROTECTIVE COMPOUNDS UPTAKE ATP-BINDING PROTEIN GGTA"/>
    <property type="match status" value="1"/>
</dbReference>
<evidence type="ECO:0000256" key="3">
    <source>
        <dbReference type="ARBA" id="ARBA00022840"/>
    </source>
</evidence>
<dbReference type="SUPFAM" id="SSF50331">
    <property type="entry name" value="MOP-like"/>
    <property type="match status" value="1"/>
</dbReference>
<protein>
    <submittedName>
        <fullName evidence="5">Putative ABC-type sugar transport system, ATPase component</fullName>
        <ecNumber evidence="5">3.6.3.-</ecNumber>
    </submittedName>
</protein>
<dbReference type="EC" id="3.6.3.-" evidence="5"/>
<dbReference type="InterPro" id="IPR012340">
    <property type="entry name" value="NA-bd_OB-fold"/>
</dbReference>
<sequence>MAELDLRTISKSFRDQPVLRDISLQVPDGSFTILLGPSGCGKSTLLRIIAGLESQTSGQVLIDGKDVDHLPPAERDIAMVFQQYALYPHLSVRENLAFALKMRRVPRDTIATRIAEAAQLLDIQPLLDRKPKDLSGGQRQRVAMGRAIVRKPKLFLFDEPLSNLDAQLRTSMRIELKKLQQRLQATMIYVTHDQVEAMTLGDRIVVIEGGRIRQADDPQRTYAAPADPFVASFIGTPPMNLWEGTLTRESGGHVFHNHGLTLPLPASLRFPPATPRSAVTLGIRPEDIALRETPRALQLNGSVDLVEDLGADLLLHCRVGDGRLVVRAARRTDRIQGQAVTLFFPVDKLHLFINHRRFDPPFASAT</sequence>
<dbReference type="Pfam" id="PF08402">
    <property type="entry name" value="TOBE_2"/>
    <property type="match status" value="1"/>
</dbReference>